<sequence length="773" mass="87247">MNRKWNSVFANLAVSYISIVLVIVLLLCSVFYIYFSNNYKEDLRSKNQLILEHTVQTIEATVLQRVQQIYLDIALDKTVDVRWLADPSLPSRPSRVIDLQELLKSKVTSNSDIVHAVHLYDPGQHVLLSSVYGLILKADQGGGSAFLAEWIGEMRSNKQSSLWTPTRTVPQDIFSGLSGDNGNALITYTHSYPLQADGVSHDLLIAIDVKESAISGIIHNMMPSQYASTFILDRFGSKISDSDKGTLGQRSDYGSSITQALMSDTASGSFSDTIDRDSYVVSYRTLPSTGWKIYSAAPADSFYEKSIFVQKLILGICLFAILIGIALSRIWAKANYSPVKRLVGKIKHLSDPALGHVTNEYRLIDNAFIRLNDKVSSLEETLQANSTVIRHNIVLNMLQSSSSREEWAESLPLLEIPQEYSHYCCILLGSSEAFARLSSRDMQDAVNGIMSQLESASLPDCHLLAEELPDKKIVVIVCAGQVDDAILEQLSLHVLTEGRRQLKLDFQVSWGSWVQELRDVHMSYSEARTLMKYGYFLPELSILNDRRLLDRENSLDEIPQSMLTRFRDKLPGRQLQEIAMAVEQLVMAIREGRYPADYCHFVLSNTVFVYSDYLKSVRYKHPAQDHLDLYNQYIKLANIDDFRDWLTESVTAFIAQMEKRNSDRAVSSIEAARQYIEEHLSEDLSLNVVAAQVFISPKYLSKLFKEELGVTYTDYVTNRRMEAAKALIANNKLTVEQIAISVGYGTAAYFIKKFKELHGCTPKDYLRNSVNQV</sequence>
<dbReference type="EMBL" id="JBHLWN010000122">
    <property type="protein sequence ID" value="MFC0216558.1"/>
    <property type="molecule type" value="Genomic_DNA"/>
</dbReference>
<dbReference type="Gene3D" id="3.30.450.20">
    <property type="entry name" value="PAS domain"/>
    <property type="match status" value="1"/>
</dbReference>
<keyword evidence="7" id="KW-1185">Reference proteome</keyword>
<keyword evidence="4" id="KW-1133">Transmembrane helix</keyword>
<dbReference type="Proteomes" id="UP001589776">
    <property type="component" value="Unassembled WGS sequence"/>
</dbReference>
<evidence type="ECO:0000256" key="4">
    <source>
        <dbReference type="SAM" id="Phobius"/>
    </source>
</evidence>
<dbReference type="SUPFAM" id="SSF46689">
    <property type="entry name" value="Homeodomain-like"/>
    <property type="match status" value="2"/>
</dbReference>
<dbReference type="InterPro" id="IPR018060">
    <property type="entry name" value="HTH_AraC"/>
</dbReference>
<feature type="transmembrane region" description="Helical" evidence="4">
    <location>
        <begin position="312"/>
        <end position="332"/>
    </location>
</feature>
<dbReference type="PANTHER" id="PTHR43280">
    <property type="entry name" value="ARAC-FAMILY TRANSCRIPTIONAL REGULATOR"/>
    <property type="match status" value="1"/>
</dbReference>
<keyword evidence="2" id="KW-0238">DNA-binding</keyword>
<evidence type="ECO:0000256" key="1">
    <source>
        <dbReference type="ARBA" id="ARBA00023015"/>
    </source>
</evidence>
<evidence type="ECO:0000256" key="3">
    <source>
        <dbReference type="ARBA" id="ARBA00023163"/>
    </source>
</evidence>
<organism evidence="6 7">
    <name type="scientific">Paenibacillus chartarius</name>
    <dbReference type="NCBI Taxonomy" id="747481"/>
    <lineage>
        <taxon>Bacteria</taxon>
        <taxon>Bacillati</taxon>
        <taxon>Bacillota</taxon>
        <taxon>Bacilli</taxon>
        <taxon>Bacillales</taxon>
        <taxon>Paenibacillaceae</taxon>
        <taxon>Paenibacillus</taxon>
    </lineage>
</organism>
<evidence type="ECO:0000313" key="7">
    <source>
        <dbReference type="Proteomes" id="UP001589776"/>
    </source>
</evidence>
<dbReference type="PROSITE" id="PS00041">
    <property type="entry name" value="HTH_ARAC_FAMILY_1"/>
    <property type="match status" value="1"/>
</dbReference>
<dbReference type="InterPro" id="IPR009057">
    <property type="entry name" value="Homeodomain-like_sf"/>
</dbReference>
<evidence type="ECO:0000313" key="6">
    <source>
        <dbReference type="EMBL" id="MFC0216558.1"/>
    </source>
</evidence>
<dbReference type="Gene3D" id="1.10.10.60">
    <property type="entry name" value="Homeodomain-like"/>
    <property type="match status" value="2"/>
</dbReference>
<dbReference type="InterPro" id="IPR018062">
    <property type="entry name" value="HTH_AraC-typ_CS"/>
</dbReference>
<protein>
    <submittedName>
        <fullName evidence="6">AraC family transcriptional regulator</fullName>
    </submittedName>
</protein>
<feature type="domain" description="HTH araC/xylS-type" evidence="5">
    <location>
        <begin position="670"/>
        <end position="768"/>
    </location>
</feature>
<dbReference type="PANTHER" id="PTHR43280:SF10">
    <property type="entry name" value="REGULATORY PROTEIN POCR"/>
    <property type="match status" value="1"/>
</dbReference>
<proteinExistence type="predicted"/>
<evidence type="ECO:0000256" key="2">
    <source>
        <dbReference type="ARBA" id="ARBA00023125"/>
    </source>
</evidence>
<name>A0ABV6DVJ4_9BACL</name>
<accession>A0ABV6DVJ4</accession>
<keyword evidence="3" id="KW-0804">Transcription</keyword>
<keyword evidence="1" id="KW-0805">Transcription regulation</keyword>
<dbReference type="Pfam" id="PF12833">
    <property type="entry name" value="HTH_18"/>
    <property type="match status" value="1"/>
</dbReference>
<dbReference type="RefSeq" id="WP_377474856.1">
    <property type="nucleotide sequence ID" value="NZ_JBHLWN010000122.1"/>
</dbReference>
<keyword evidence="4" id="KW-0472">Membrane</keyword>
<comment type="caution">
    <text evidence="6">The sequence shown here is derived from an EMBL/GenBank/DDBJ whole genome shotgun (WGS) entry which is preliminary data.</text>
</comment>
<gene>
    <name evidence="6" type="ORF">ACFFK0_29615</name>
</gene>
<reference evidence="6 7" key="1">
    <citation type="submission" date="2024-09" db="EMBL/GenBank/DDBJ databases">
        <authorList>
            <person name="Sun Q."/>
            <person name="Mori K."/>
        </authorList>
    </citation>
    <scope>NUCLEOTIDE SEQUENCE [LARGE SCALE GENOMIC DNA]</scope>
    <source>
        <strain evidence="6 7">CCM 7759</strain>
    </source>
</reference>
<evidence type="ECO:0000259" key="5">
    <source>
        <dbReference type="PROSITE" id="PS01124"/>
    </source>
</evidence>
<keyword evidence="4" id="KW-0812">Transmembrane</keyword>
<dbReference type="SMART" id="SM00342">
    <property type="entry name" value="HTH_ARAC"/>
    <property type="match status" value="1"/>
</dbReference>
<dbReference type="PROSITE" id="PS01124">
    <property type="entry name" value="HTH_ARAC_FAMILY_2"/>
    <property type="match status" value="1"/>
</dbReference>
<feature type="transmembrane region" description="Helical" evidence="4">
    <location>
        <begin position="12"/>
        <end position="35"/>
    </location>
</feature>